<name>K0KIW7_WICCF</name>
<dbReference type="Proteomes" id="UP000009328">
    <property type="component" value="Unassembled WGS sequence"/>
</dbReference>
<dbReference type="GO" id="GO:0005886">
    <property type="term" value="C:plasma membrane"/>
    <property type="evidence" value="ECO:0007669"/>
    <property type="project" value="TreeGrafter"/>
</dbReference>
<dbReference type="Gene3D" id="1.20.1250.20">
    <property type="entry name" value="MFS general substrate transporter like domains"/>
    <property type="match status" value="1"/>
</dbReference>
<evidence type="ECO:0000256" key="5">
    <source>
        <dbReference type="ARBA" id="ARBA00022989"/>
    </source>
</evidence>
<keyword evidence="5 8" id="KW-1133">Transmembrane helix</keyword>
<evidence type="ECO:0000256" key="4">
    <source>
        <dbReference type="ARBA" id="ARBA00022692"/>
    </source>
</evidence>
<feature type="transmembrane region" description="Helical" evidence="8">
    <location>
        <begin position="235"/>
        <end position="255"/>
    </location>
</feature>
<keyword evidence="11" id="KW-1185">Reference proteome</keyword>
<dbReference type="PANTHER" id="PTHR48022:SF50">
    <property type="entry name" value="HEXOSE TRANSPORTER HXT14"/>
    <property type="match status" value="1"/>
</dbReference>
<organism evidence="10 11">
    <name type="scientific">Wickerhamomyces ciferrii (strain ATCC 14091 / BCRC 22168 / CBS 111 / JCM 3599 / NBRC 0793 / NRRL Y-1031 F-60-10)</name>
    <name type="common">Yeast</name>
    <name type="synonym">Pichia ciferrii</name>
    <dbReference type="NCBI Taxonomy" id="1206466"/>
    <lineage>
        <taxon>Eukaryota</taxon>
        <taxon>Fungi</taxon>
        <taxon>Dikarya</taxon>
        <taxon>Ascomycota</taxon>
        <taxon>Saccharomycotina</taxon>
        <taxon>Saccharomycetes</taxon>
        <taxon>Phaffomycetales</taxon>
        <taxon>Wickerhamomycetaceae</taxon>
        <taxon>Wickerhamomyces</taxon>
    </lineage>
</organism>
<feature type="transmembrane region" description="Helical" evidence="8">
    <location>
        <begin position="384"/>
        <end position="406"/>
    </location>
</feature>
<gene>
    <name evidence="10" type="primary">KHT8</name>
    <name evidence="10" type="ORF">BN7_920</name>
</gene>
<dbReference type="Pfam" id="PF00083">
    <property type="entry name" value="Sugar_tr"/>
    <property type="match status" value="1"/>
</dbReference>
<dbReference type="InterPro" id="IPR050360">
    <property type="entry name" value="MFS_Sugar_Transporters"/>
</dbReference>
<dbReference type="PRINTS" id="PR00171">
    <property type="entry name" value="SUGRTRNSPORT"/>
</dbReference>
<dbReference type="PROSITE" id="PS00217">
    <property type="entry name" value="SUGAR_TRANSPORT_2"/>
    <property type="match status" value="1"/>
</dbReference>
<feature type="transmembrane region" description="Helical" evidence="8">
    <location>
        <begin position="489"/>
        <end position="511"/>
    </location>
</feature>
<evidence type="ECO:0000313" key="11">
    <source>
        <dbReference type="Proteomes" id="UP000009328"/>
    </source>
</evidence>
<dbReference type="PROSITE" id="PS50850">
    <property type="entry name" value="MFS"/>
    <property type="match status" value="1"/>
</dbReference>
<dbReference type="NCBIfam" id="TIGR00879">
    <property type="entry name" value="SP"/>
    <property type="match status" value="1"/>
</dbReference>
<feature type="transmembrane region" description="Helical" evidence="8">
    <location>
        <begin position="267"/>
        <end position="287"/>
    </location>
</feature>
<dbReference type="InterPro" id="IPR020846">
    <property type="entry name" value="MFS_dom"/>
</dbReference>
<dbReference type="AlphaFoldDB" id="K0KIW7"/>
<dbReference type="HOGENOM" id="CLU_001265_30_1_1"/>
<comment type="similarity">
    <text evidence="2 7">Belongs to the major facilitator superfamily. Sugar transporter (TC 2.A.1.1) family.</text>
</comment>
<keyword evidence="4 8" id="KW-0812">Transmembrane</keyword>
<keyword evidence="3 7" id="KW-0813">Transport</keyword>
<dbReference type="InterPro" id="IPR005829">
    <property type="entry name" value="Sugar_transporter_CS"/>
</dbReference>
<feature type="transmembrane region" description="Helical" evidence="8">
    <location>
        <begin position="198"/>
        <end position="223"/>
    </location>
</feature>
<accession>K0KIW7</accession>
<dbReference type="InterPro" id="IPR036259">
    <property type="entry name" value="MFS_trans_sf"/>
</dbReference>
<reference evidence="10 11" key="1">
    <citation type="journal article" date="2012" name="Eukaryot. Cell">
        <title>Draft genome sequence of Wickerhamomyces ciferrii NRRL Y-1031 F-60-10.</title>
        <authorList>
            <person name="Schneider J."/>
            <person name="Andrea H."/>
            <person name="Blom J."/>
            <person name="Jaenicke S."/>
            <person name="Ruckert C."/>
            <person name="Schorsch C."/>
            <person name="Szczepanowski R."/>
            <person name="Farwick M."/>
            <person name="Goesmann A."/>
            <person name="Puhler A."/>
            <person name="Schaffer S."/>
            <person name="Tauch A."/>
            <person name="Kohler T."/>
            <person name="Brinkrolf K."/>
        </authorList>
    </citation>
    <scope>NUCLEOTIDE SEQUENCE [LARGE SCALE GENOMIC DNA]</scope>
    <source>
        <strain evidence="11">ATCC 14091 / BCRC 22168 / CBS 111 / JCM 3599 / NBRC 0793 / NRRL Y-1031 F-60-10</strain>
    </source>
</reference>
<feature type="transmembrane region" description="Helical" evidence="8">
    <location>
        <begin position="350"/>
        <end position="372"/>
    </location>
</feature>
<dbReference type="eggNOG" id="KOG0254">
    <property type="taxonomic scope" value="Eukaryota"/>
</dbReference>
<feature type="transmembrane region" description="Helical" evidence="8">
    <location>
        <begin position="142"/>
        <end position="163"/>
    </location>
</feature>
<dbReference type="PANTHER" id="PTHR48022">
    <property type="entry name" value="PLASTIDIC GLUCOSE TRANSPORTER 4"/>
    <property type="match status" value="1"/>
</dbReference>
<dbReference type="InterPro" id="IPR005828">
    <property type="entry name" value="MFS_sugar_transport-like"/>
</dbReference>
<feature type="transmembrane region" description="Helical" evidence="8">
    <location>
        <begin position="175"/>
        <end position="192"/>
    </location>
</feature>
<feature type="transmembrane region" description="Helical" evidence="8">
    <location>
        <begin position="452"/>
        <end position="477"/>
    </location>
</feature>
<comment type="subcellular location">
    <subcellularLocation>
        <location evidence="1">Membrane</location>
        <topology evidence="1">Multi-pass membrane protein</topology>
    </subcellularLocation>
</comment>
<evidence type="ECO:0000256" key="3">
    <source>
        <dbReference type="ARBA" id="ARBA00022448"/>
    </source>
</evidence>
<evidence type="ECO:0000313" key="10">
    <source>
        <dbReference type="EMBL" id="CCH41379.1"/>
    </source>
</evidence>
<dbReference type="EMBL" id="CAIF01000019">
    <property type="protein sequence ID" value="CCH41379.1"/>
    <property type="molecule type" value="Genomic_DNA"/>
</dbReference>
<evidence type="ECO:0000259" key="9">
    <source>
        <dbReference type="PROSITE" id="PS50850"/>
    </source>
</evidence>
<evidence type="ECO:0000256" key="2">
    <source>
        <dbReference type="ARBA" id="ARBA00010992"/>
    </source>
</evidence>
<dbReference type="InParanoid" id="K0KIW7"/>
<protein>
    <submittedName>
        <fullName evidence="10">Hexose transporter 2</fullName>
    </submittedName>
</protein>
<dbReference type="PROSITE" id="PS00216">
    <property type="entry name" value="SUGAR_TRANSPORT_1"/>
    <property type="match status" value="1"/>
</dbReference>
<evidence type="ECO:0000256" key="8">
    <source>
        <dbReference type="SAM" id="Phobius"/>
    </source>
</evidence>
<sequence>MKGNNRNEDFNVLTTAVTPYTNQDGIHYERPPLYSLQSDIELMTGTTKNSKKVDHGANTNINDLEIAEEVESPNILDVDLKLIWSFRKVILLSGIISFSGFLFGWDTGVIGGIIQMDSFLSKLGYPKPGLEPGSIVYELKSYQTGLIVSGYHIGCIIGGFTIGRLSSYLGRKKPILIAMGVYITGIIVQITTSLTGKWYQFLIGRAINGLCIGSIAVLTPMFISETAPTAIRGSCTALYQINIASAILYGAIAVYACKEMYSNESEWIVPLSIGIAAALTVCVGIFFTPESARYLVSIGEYDKARASLRKVGDPNVERQLELLQAKIRVDNQASKTPFSFVFHKQFRKRVFIGVSLMTFQQMSGVDYFFYYGTTLFKIAGVSDSYVTMIVLATVNAPISLFGIYIVEKLGRKKTLLIGAALATTCLFIYSIVGTLKIDKDSLDPSVNRVPGIIMIVFTCFYFISFAPTWGTSVSVLVSELYPIHIKSHGIALATAFNWGSNFFIGFCTPIITDRIGYAFGFVFTGCMFLSFWVILFFVPETQGVSLEEIDTLFEKNG</sequence>
<comment type="caution">
    <text evidence="10">The sequence shown here is derived from an EMBL/GenBank/DDBJ whole genome shotgun (WGS) entry which is preliminary data.</text>
</comment>
<feature type="transmembrane region" description="Helical" evidence="8">
    <location>
        <begin position="415"/>
        <end position="432"/>
    </location>
</feature>
<feature type="domain" description="Major facilitator superfamily (MFS) profile" evidence="9">
    <location>
        <begin position="92"/>
        <end position="542"/>
    </location>
</feature>
<feature type="transmembrane region" description="Helical" evidence="8">
    <location>
        <begin position="517"/>
        <end position="538"/>
    </location>
</feature>
<keyword evidence="6 8" id="KW-0472">Membrane</keyword>
<proteinExistence type="inferred from homology"/>
<evidence type="ECO:0000256" key="7">
    <source>
        <dbReference type="RuleBase" id="RU003346"/>
    </source>
</evidence>
<dbReference type="InterPro" id="IPR003663">
    <property type="entry name" value="Sugar/inositol_transpt"/>
</dbReference>
<evidence type="ECO:0000256" key="6">
    <source>
        <dbReference type="ARBA" id="ARBA00023136"/>
    </source>
</evidence>
<dbReference type="GO" id="GO:0005351">
    <property type="term" value="F:carbohydrate:proton symporter activity"/>
    <property type="evidence" value="ECO:0007669"/>
    <property type="project" value="TreeGrafter"/>
</dbReference>
<dbReference type="SUPFAM" id="SSF103473">
    <property type="entry name" value="MFS general substrate transporter"/>
    <property type="match status" value="1"/>
</dbReference>
<evidence type="ECO:0000256" key="1">
    <source>
        <dbReference type="ARBA" id="ARBA00004141"/>
    </source>
</evidence>
<feature type="transmembrane region" description="Helical" evidence="8">
    <location>
        <begin position="89"/>
        <end position="114"/>
    </location>
</feature>